<organism evidence="1 2">
    <name type="scientific">Gigaspora rosea</name>
    <dbReference type="NCBI Taxonomy" id="44941"/>
    <lineage>
        <taxon>Eukaryota</taxon>
        <taxon>Fungi</taxon>
        <taxon>Fungi incertae sedis</taxon>
        <taxon>Mucoromycota</taxon>
        <taxon>Glomeromycotina</taxon>
        <taxon>Glomeromycetes</taxon>
        <taxon>Diversisporales</taxon>
        <taxon>Gigasporaceae</taxon>
        <taxon>Gigaspora</taxon>
    </lineage>
</organism>
<name>A0A397UBH4_9GLOM</name>
<gene>
    <name evidence="1" type="ORF">C2G38_2045933</name>
</gene>
<protein>
    <submittedName>
        <fullName evidence="1">Uncharacterized protein</fullName>
    </submittedName>
</protein>
<comment type="caution">
    <text evidence="1">The sequence shown here is derived from an EMBL/GenBank/DDBJ whole genome shotgun (WGS) entry which is preliminary data.</text>
</comment>
<keyword evidence="2" id="KW-1185">Reference proteome</keyword>
<proteinExistence type="predicted"/>
<reference evidence="1 2" key="1">
    <citation type="submission" date="2018-06" db="EMBL/GenBank/DDBJ databases">
        <title>Comparative genomics reveals the genomic features of Rhizophagus irregularis, R. cerebriforme, R. diaphanum and Gigaspora rosea, and their symbiotic lifestyle signature.</title>
        <authorList>
            <person name="Morin E."/>
            <person name="San Clemente H."/>
            <person name="Chen E.C.H."/>
            <person name="De La Providencia I."/>
            <person name="Hainaut M."/>
            <person name="Kuo A."/>
            <person name="Kohler A."/>
            <person name="Murat C."/>
            <person name="Tang N."/>
            <person name="Roy S."/>
            <person name="Loubradou J."/>
            <person name="Henrissat B."/>
            <person name="Grigoriev I.V."/>
            <person name="Corradi N."/>
            <person name="Roux C."/>
            <person name="Martin F.M."/>
        </authorList>
    </citation>
    <scope>NUCLEOTIDE SEQUENCE [LARGE SCALE GENOMIC DNA]</scope>
    <source>
        <strain evidence="1 2">DAOM 194757</strain>
    </source>
</reference>
<evidence type="ECO:0000313" key="2">
    <source>
        <dbReference type="Proteomes" id="UP000266673"/>
    </source>
</evidence>
<dbReference type="EMBL" id="QKWP01001643">
    <property type="protein sequence ID" value="RIB07514.1"/>
    <property type="molecule type" value="Genomic_DNA"/>
</dbReference>
<dbReference type="AlphaFoldDB" id="A0A397UBH4"/>
<dbReference type="Proteomes" id="UP000266673">
    <property type="component" value="Unassembled WGS sequence"/>
</dbReference>
<accession>A0A397UBH4</accession>
<sequence length="163" mass="18529">MGILNNFGRKKNQVTIASSSQIIDELLNNANNPQDKENKQSNKKQKTAATSFSQIVDELLNNDDNLHSNNYFMVNIPTTSPLQKEEIVAFVDESATINTLNWWLNATNEDELHQSHLRTFIQSAFAINYTTRGIERTRALDRLTKNITVLSRNGKNFASNMQL</sequence>
<evidence type="ECO:0000313" key="1">
    <source>
        <dbReference type="EMBL" id="RIB07514.1"/>
    </source>
</evidence>
<dbReference type="OrthoDB" id="2427659at2759"/>